<keyword evidence="3" id="KW-1185">Reference proteome</keyword>
<comment type="caution">
    <text evidence="2">The sequence shown here is derived from an EMBL/GenBank/DDBJ whole genome shotgun (WGS) entry which is preliminary data.</text>
</comment>
<dbReference type="InterPro" id="IPR000120">
    <property type="entry name" value="Amidase"/>
</dbReference>
<name>A0A0D8HMC8_9ACTN</name>
<reference evidence="2 3" key="1">
    <citation type="submission" date="2015-01" db="EMBL/GenBank/DDBJ databases">
        <title>Draft genome of the acidophilic iron oxidizer Acidithrix ferrooxidans strain Py-F3.</title>
        <authorList>
            <person name="Poehlein A."/>
            <person name="Eisen S."/>
            <person name="Schloemann M."/>
            <person name="Johnson B.D."/>
            <person name="Daniel R."/>
            <person name="Muehling M."/>
        </authorList>
    </citation>
    <scope>NUCLEOTIDE SEQUENCE [LARGE SCALE GENOMIC DNA]</scope>
    <source>
        <strain evidence="2 3">Py-F3</strain>
    </source>
</reference>
<evidence type="ECO:0000313" key="2">
    <source>
        <dbReference type="EMBL" id="KJF19088.1"/>
    </source>
</evidence>
<dbReference type="Gene3D" id="3.90.1300.10">
    <property type="entry name" value="Amidase signature (AS) domain"/>
    <property type="match status" value="1"/>
</dbReference>
<feature type="domain" description="Amidase" evidence="1">
    <location>
        <begin position="20"/>
        <end position="382"/>
    </location>
</feature>
<gene>
    <name evidence="2" type="primary">atzE</name>
    <name evidence="2" type="ORF">AXFE_01250</name>
</gene>
<dbReference type="Proteomes" id="UP000032360">
    <property type="component" value="Unassembled WGS sequence"/>
</dbReference>
<evidence type="ECO:0000259" key="1">
    <source>
        <dbReference type="Pfam" id="PF01425"/>
    </source>
</evidence>
<sequence length="404" mass="43536">MGTATDNYNWRIGDYRGQDFGGITIAIKDLIDLQGVVTTAGSRLVASRARKATKDANCLVRVRDERLTIVGKTNLTELAFGTTGINHWWGTPPNPIDPSLIPGGSSSGSVVAVTGGFANIALGSDSGGSIRIPSAACGAYGLKTTWSRVSNEGVWPLAPSLDSIGPIANDMDGLAYGFGLLSKITDLAVSDRPLRVGLISNSQDESFNSLFRSLVREVGWELGEVKELDLRLAHEAASVILVSEAARSNSKLFNELHRVDPVVRSRLLGADEIADSEYVRALRYRHSFAHLLDTEFERYDLLINATIPFDIPKLSNAYSKVLNTNTIPFNFSGNPALAIPLSIDFSSEVTGSKVSIQGGQIDMPVPVSLQVIAPMGSEELLLFAGREIERKGLSYLRSSTRAIK</sequence>
<dbReference type="AlphaFoldDB" id="A0A0D8HMC8"/>
<dbReference type="PATRIC" id="fig|1280514.3.peg.176"/>
<dbReference type="RefSeq" id="WP_052603963.1">
    <property type="nucleotide sequence ID" value="NZ_JXYS01000001.1"/>
</dbReference>
<protein>
    <submittedName>
        <fullName evidence="2">Biuret hydrolase</fullName>
        <ecNumber evidence="2">3.5.1.84</ecNumber>
    </submittedName>
</protein>
<dbReference type="Pfam" id="PF01425">
    <property type="entry name" value="Amidase"/>
    <property type="match status" value="1"/>
</dbReference>
<dbReference type="EC" id="3.5.1.84" evidence="2"/>
<dbReference type="STRING" id="1280514.AXFE_01250"/>
<dbReference type="InterPro" id="IPR036928">
    <property type="entry name" value="AS_sf"/>
</dbReference>
<proteinExistence type="predicted"/>
<evidence type="ECO:0000313" key="3">
    <source>
        <dbReference type="Proteomes" id="UP000032360"/>
    </source>
</evidence>
<organism evidence="2 3">
    <name type="scientific">Acidithrix ferrooxidans</name>
    <dbReference type="NCBI Taxonomy" id="1280514"/>
    <lineage>
        <taxon>Bacteria</taxon>
        <taxon>Bacillati</taxon>
        <taxon>Actinomycetota</taxon>
        <taxon>Acidimicrobiia</taxon>
        <taxon>Acidimicrobiales</taxon>
        <taxon>Acidimicrobiaceae</taxon>
        <taxon>Acidithrix</taxon>
    </lineage>
</organism>
<dbReference type="PANTHER" id="PTHR11895:SF176">
    <property type="entry name" value="AMIDASE AMID-RELATED"/>
    <property type="match status" value="1"/>
</dbReference>
<dbReference type="SUPFAM" id="SSF75304">
    <property type="entry name" value="Amidase signature (AS) enzymes"/>
    <property type="match status" value="1"/>
</dbReference>
<dbReference type="GO" id="GO:0018750">
    <property type="term" value="F:biuret amidohydrolase activity"/>
    <property type="evidence" value="ECO:0007669"/>
    <property type="project" value="UniProtKB-EC"/>
</dbReference>
<dbReference type="EMBL" id="JXYS01000001">
    <property type="protein sequence ID" value="KJF19088.1"/>
    <property type="molecule type" value="Genomic_DNA"/>
</dbReference>
<keyword evidence="2" id="KW-0378">Hydrolase</keyword>
<dbReference type="OrthoDB" id="182039at2"/>
<dbReference type="PANTHER" id="PTHR11895">
    <property type="entry name" value="TRANSAMIDASE"/>
    <property type="match status" value="1"/>
</dbReference>
<dbReference type="InterPro" id="IPR023631">
    <property type="entry name" value="Amidase_dom"/>
</dbReference>
<accession>A0A0D8HMC8</accession>